<evidence type="ECO:0000256" key="1">
    <source>
        <dbReference type="SAM" id="MobiDB-lite"/>
    </source>
</evidence>
<dbReference type="InParanoid" id="A0A061EE69"/>
<proteinExistence type="predicted"/>
<dbReference type="HOGENOM" id="CLU_2241523_0_0_1"/>
<feature type="compositionally biased region" description="Polar residues" evidence="1">
    <location>
        <begin position="1"/>
        <end position="20"/>
    </location>
</feature>
<sequence length="105" mass="11993">MATGSFTKSFTDIDFESNTKPDAMPVNLDKDIDEEMRQRQSSSSMGTSLPLFRRKRSHSQSSEDDSLIFLSKHLREIASIIKKLRDDKVDNSLLYAHVMSMDGYD</sequence>
<dbReference type="Gramene" id="EOY03211">
    <property type="protein sequence ID" value="EOY03211"/>
    <property type="gene ID" value="TCM_017847"/>
</dbReference>
<name>A0A061EE69_THECC</name>
<organism evidence="2 3">
    <name type="scientific">Theobroma cacao</name>
    <name type="common">Cacao</name>
    <name type="synonym">Cocoa</name>
    <dbReference type="NCBI Taxonomy" id="3641"/>
    <lineage>
        <taxon>Eukaryota</taxon>
        <taxon>Viridiplantae</taxon>
        <taxon>Streptophyta</taxon>
        <taxon>Embryophyta</taxon>
        <taxon>Tracheophyta</taxon>
        <taxon>Spermatophyta</taxon>
        <taxon>Magnoliopsida</taxon>
        <taxon>eudicotyledons</taxon>
        <taxon>Gunneridae</taxon>
        <taxon>Pentapetalae</taxon>
        <taxon>rosids</taxon>
        <taxon>malvids</taxon>
        <taxon>Malvales</taxon>
        <taxon>Malvaceae</taxon>
        <taxon>Byttnerioideae</taxon>
        <taxon>Theobroma</taxon>
    </lineage>
</organism>
<gene>
    <name evidence="2" type="ORF">TCM_017847</name>
</gene>
<protein>
    <submittedName>
        <fullName evidence="2">Uncharacterized protein</fullName>
    </submittedName>
</protein>
<accession>A0A061EE69</accession>
<dbReference type="OMA" id="SINHYDE"/>
<evidence type="ECO:0000313" key="2">
    <source>
        <dbReference type="EMBL" id="EOY03211.1"/>
    </source>
</evidence>
<dbReference type="Proteomes" id="UP000026915">
    <property type="component" value="Chromosome 4"/>
</dbReference>
<dbReference type="EMBL" id="CM001882">
    <property type="protein sequence ID" value="EOY03211.1"/>
    <property type="molecule type" value="Genomic_DNA"/>
</dbReference>
<feature type="region of interest" description="Disordered" evidence="1">
    <location>
        <begin position="1"/>
        <end position="63"/>
    </location>
</feature>
<keyword evidence="3" id="KW-1185">Reference proteome</keyword>
<reference evidence="2 3" key="1">
    <citation type="journal article" date="2013" name="Genome Biol.">
        <title>The genome sequence of the most widely cultivated cacao type and its use to identify candidate genes regulating pod color.</title>
        <authorList>
            <person name="Motamayor J.C."/>
            <person name="Mockaitis K."/>
            <person name="Schmutz J."/>
            <person name="Haiminen N."/>
            <person name="Iii D.L."/>
            <person name="Cornejo O."/>
            <person name="Findley S.D."/>
            <person name="Zheng P."/>
            <person name="Utro F."/>
            <person name="Royaert S."/>
            <person name="Saski C."/>
            <person name="Jenkins J."/>
            <person name="Podicheti R."/>
            <person name="Zhao M."/>
            <person name="Scheffler B.E."/>
            <person name="Stack J.C."/>
            <person name="Feltus F.A."/>
            <person name="Mustiga G.M."/>
            <person name="Amores F."/>
            <person name="Phillips W."/>
            <person name="Marelli J.P."/>
            <person name="May G.D."/>
            <person name="Shapiro H."/>
            <person name="Ma J."/>
            <person name="Bustamante C.D."/>
            <person name="Schnell R.J."/>
            <person name="Main D."/>
            <person name="Gilbert D."/>
            <person name="Parida L."/>
            <person name="Kuhn D.N."/>
        </authorList>
    </citation>
    <scope>NUCLEOTIDE SEQUENCE [LARGE SCALE GENOMIC DNA]</scope>
    <source>
        <strain evidence="3">cv. Matina 1-6</strain>
    </source>
</reference>
<evidence type="ECO:0000313" key="3">
    <source>
        <dbReference type="Proteomes" id="UP000026915"/>
    </source>
</evidence>
<dbReference type="AlphaFoldDB" id="A0A061EE69"/>